<comment type="caution">
    <text evidence="9">The sequence shown here is derived from an EMBL/GenBank/DDBJ whole genome shotgun (WGS) entry which is preliminary data.</text>
</comment>
<feature type="transmembrane region" description="Helical" evidence="8">
    <location>
        <begin position="167"/>
        <end position="185"/>
    </location>
</feature>
<reference evidence="9" key="1">
    <citation type="journal article" date="2023" name="Science">
        <title>Elucidation of the pathway for biosynthesis of saponin adjuvants from the soapbark tree.</title>
        <authorList>
            <person name="Reed J."/>
            <person name="Orme A."/>
            <person name="El-Demerdash A."/>
            <person name="Owen C."/>
            <person name="Martin L.B.B."/>
            <person name="Misra R.C."/>
            <person name="Kikuchi S."/>
            <person name="Rejzek M."/>
            <person name="Martin A.C."/>
            <person name="Harkess A."/>
            <person name="Leebens-Mack J."/>
            <person name="Louveau T."/>
            <person name="Stephenson M.J."/>
            <person name="Osbourn A."/>
        </authorList>
    </citation>
    <scope>NUCLEOTIDE SEQUENCE</scope>
    <source>
        <strain evidence="9">S10</strain>
    </source>
</reference>
<dbReference type="InterPro" id="IPR018456">
    <property type="entry name" value="PTR2_symporter_CS"/>
</dbReference>
<comment type="subcellular location">
    <subcellularLocation>
        <location evidence="1">Membrane</location>
        <topology evidence="1">Multi-pass membrane protein</topology>
    </subcellularLocation>
</comment>
<dbReference type="GO" id="GO:0009705">
    <property type="term" value="C:plant-type vacuole membrane"/>
    <property type="evidence" value="ECO:0007669"/>
    <property type="project" value="UniProtKB-ARBA"/>
</dbReference>
<feature type="transmembrane region" description="Helical" evidence="8">
    <location>
        <begin position="215"/>
        <end position="234"/>
    </location>
</feature>
<feature type="transmembrane region" description="Helical" evidence="8">
    <location>
        <begin position="108"/>
        <end position="128"/>
    </location>
</feature>
<evidence type="ECO:0000313" key="10">
    <source>
        <dbReference type="Proteomes" id="UP001163823"/>
    </source>
</evidence>
<dbReference type="GO" id="GO:0071916">
    <property type="term" value="F:dipeptide transmembrane transporter activity"/>
    <property type="evidence" value="ECO:0007669"/>
    <property type="project" value="InterPro"/>
</dbReference>
<dbReference type="Pfam" id="PF00854">
    <property type="entry name" value="PTR2"/>
    <property type="match status" value="1"/>
</dbReference>
<keyword evidence="3" id="KW-0813">Transport</keyword>
<evidence type="ECO:0000256" key="1">
    <source>
        <dbReference type="ARBA" id="ARBA00004141"/>
    </source>
</evidence>
<sequence>MPNCQLLGPYELPTYEGQEVHYMRDDNASMNSGIETPLIAPNTVHGAVDYKGRPVTRSNFGGWRSAWFIIVVEVAERSAYKGIAGNLISYLTGPLGQPVATAAANVNLWIGTGALLPLLGAFVADSYFGRYRTIVLSSVVYILGLGLLTLSATLISYSSSKSYSPQMRLVLIFISLYLVAIGLAGHKPCLQSFGADQFDEQHPEERKSRSSFFNWWYFSICSGMLLTLLILNYIQDNLSWSLGFGIPCITMIIGLVVFLLGTRTYRYTIQSYEKSPFVRIARVFAAAIRNRKSTLSAVATKQEAHQSFEQFRFLNKALLAPNGSKEGGESCSITEVEEAKAVLSLIQIWTTCLTFGIVFAQVSTFYTKQGATMDRKVFPGFDISAASLQSFGNLTIVLLTPVYDRIFVPIARSFTSKHSGITMLQRIGTGIVMSMIGMAVAALVEMKRLRTAKDYGLVDKPDAIIPMSVWWLIPQYTLDGVSHVFTMVGIQEFFYDQAPTELRSMGVALYLSVIGVGSFLSSFLISAIEEATGGDGRDSWFANNLNRAHLDYFYWLLAGLCAVSFVLYMHFAKSYIYNKKGKL</sequence>
<keyword evidence="6 8" id="KW-1133">Transmembrane helix</keyword>
<dbReference type="AlphaFoldDB" id="A0AAD7KTU7"/>
<evidence type="ECO:0000256" key="7">
    <source>
        <dbReference type="ARBA" id="ARBA00023136"/>
    </source>
</evidence>
<evidence type="ECO:0000256" key="6">
    <source>
        <dbReference type="ARBA" id="ARBA00022989"/>
    </source>
</evidence>
<dbReference type="Proteomes" id="UP001163823">
    <property type="component" value="Chromosome 13"/>
</dbReference>
<dbReference type="PANTHER" id="PTHR11654">
    <property type="entry name" value="OLIGOPEPTIDE TRANSPORTER-RELATED"/>
    <property type="match status" value="1"/>
</dbReference>
<dbReference type="Gene3D" id="1.20.1250.20">
    <property type="entry name" value="MFS general substrate transporter like domains"/>
    <property type="match status" value="1"/>
</dbReference>
<dbReference type="CDD" id="cd17417">
    <property type="entry name" value="MFS_NPF5"/>
    <property type="match status" value="1"/>
</dbReference>
<keyword evidence="7 8" id="KW-0472">Membrane</keyword>
<keyword evidence="4" id="KW-0597">Phosphoprotein</keyword>
<comment type="similarity">
    <text evidence="2">Belongs to the major facilitator superfamily. Proton-dependent oligopeptide transporter (POT/PTR) (TC 2.A.17) family.</text>
</comment>
<feature type="transmembrane region" description="Helical" evidence="8">
    <location>
        <begin position="552"/>
        <end position="572"/>
    </location>
</feature>
<feature type="transmembrane region" description="Helical" evidence="8">
    <location>
        <begin position="423"/>
        <end position="444"/>
    </location>
</feature>
<dbReference type="PROSITE" id="PS01022">
    <property type="entry name" value="PTR2_1"/>
    <property type="match status" value="1"/>
</dbReference>
<evidence type="ECO:0000313" key="9">
    <source>
        <dbReference type="EMBL" id="KAJ7945742.1"/>
    </source>
</evidence>
<evidence type="ECO:0000256" key="2">
    <source>
        <dbReference type="ARBA" id="ARBA00005982"/>
    </source>
</evidence>
<gene>
    <name evidence="9" type="ORF">O6P43_030759</name>
</gene>
<dbReference type="KEGG" id="qsa:O6P43_030759"/>
<dbReference type="FunFam" id="1.20.1250.20:FF:000147">
    <property type="entry name" value="Protein NRT1/ PTR family 5.10"/>
    <property type="match status" value="1"/>
</dbReference>
<dbReference type="SUPFAM" id="SSF103473">
    <property type="entry name" value="MFS general substrate transporter"/>
    <property type="match status" value="1"/>
</dbReference>
<proteinExistence type="inferred from homology"/>
<dbReference type="InterPro" id="IPR044739">
    <property type="entry name" value="NRT1/PTR"/>
</dbReference>
<dbReference type="GO" id="GO:0042937">
    <property type="term" value="F:tripeptide transmembrane transporter activity"/>
    <property type="evidence" value="ECO:0007669"/>
    <property type="project" value="InterPro"/>
</dbReference>
<dbReference type="GO" id="GO:0080054">
    <property type="term" value="F:low-affinity nitrate transmembrane transporter activity"/>
    <property type="evidence" value="ECO:0007669"/>
    <property type="project" value="UniProtKB-ARBA"/>
</dbReference>
<accession>A0AAD7KTU7</accession>
<protein>
    <submittedName>
        <fullName evidence="9">Protein NRT1/ PTR FAMILY 5.10 like</fullName>
    </submittedName>
</protein>
<feature type="transmembrane region" description="Helical" evidence="8">
    <location>
        <begin position="240"/>
        <end position="261"/>
    </location>
</feature>
<keyword evidence="5 8" id="KW-0812">Transmembrane</keyword>
<evidence type="ECO:0000256" key="8">
    <source>
        <dbReference type="SAM" id="Phobius"/>
    </source>
</evidence>
<dbReference type="EMBL" id="JARAOO010000013">
    <property type="protein sequence ID" value="KAJ7945742.1"/>
    <property type="molecule type" value="Genomic_DNA"/>
</dbReference>
<evidence type="ECO:0000256" key="3">
    <source>
        <dbReference type="ARBA" id="ARBA00022448"/>
    </source>
</evidence>
<feature type="transmembrane region" description="Helical" evidence="8">
    <location>
        <begin position="135"/>
        <end position="155"/>
    </location>
</feature>
<dbReference type="InterPro" id="IPR000109">
    <property type="entry name" value="POT_fam"/>
</dbReference>
<feature type="transmembrane region" description="Helical" evidence="8">
    <location>
        <begin position="507"/>
        <end position="528"/>
    </location>
</feature>
<dbReference type="InterPro" id="IPR036259">
    <property type="entry name" value="MFS_trans_sf"/>
</dbReference>
<name>A0AAD7KTU7_QUISA</name>
<keyword evidence="10" id="KW-1185">Reference proteome</keyword>
<evidence type="ECO:0000256" key="5">
    <source>
        <dbReference type="ARBA" id="ARBA00022692"/>
    </source>
</evidence>
<organism evidence="9 10">
    <name type="scientific">Quillaja saponaria</name>
    <name type="common">Soap bark tree</name>
    <dbReference type="NCBI Taxonomy" id="32244"/>
    <lineage>
        <taxon>Eukaryota</taxon>
        <taxon>Viridiplantae</taxon>
        <taxon>Streptophyta</taxon>
        <taxon>Embryophyta</taxon>
        <taxon>Tracheophyta</taxon>
        <taxon>Spermatophyta</taxon>
        <taxon>Magnoliopsida</taxon>
        <taxon>eudicotyledons</taxon>
        <taxon>Gunneridae</taxon>
        <taxon>Pentapetalae</taxon>
        <taxon>rosids</taxon>
        <taxon>fabids</taxon>
        <taxon>Fabales</taxon>
        <taxon>Quillajaceae</taxon>
        <taxon>Quillaja</taxon>
    </lineage>
</organism>
<evidence type="ECO:0000256" key="4">
    <source>
        <dbReference type="ARBA" id="ARBA00022553"/>
    </source>
</evidence>